<name>A0ACC1JQ63_9FUNG</name>
<evidence type="ECO:0000313" key="1">
    <source>
        <dbReference type="EMBL" id="KAJ2765056.1"/>
    </source>
</evidence>
<dbReference type="EMBL" id="JANBUK010004088">
    <property type="protein sequence ID" value="KAJ2765056.1"/>
    <property type="molecule type" value="Genomic_DNA"/>
</dbReference>
<dbReference type="Proteomes" id="UP001140066">
    <property type="component" value="Unassembled WGS sequence"/>
</dbReference>
<gene>
    <name evidence="1" type="primary">SIR2_2</name>
    <name evidence="1" type="ORF">GGI18_006298</name>
</gene>
<accession>A0ACC1JQ63</accession>
<reference evidence="1" key="1">
    <citation type="submission" date="2022-07" db="EMBL/GenBank/DDBJ databases">
        <title>Phylogenomic reconstructions and comparative analyses of Kickxellomycotina fungi.</title>
        <authorList>
            <person name="Reynolds N.K."/>
            <person name="Stajich J.E."/>
            <person name="Barry K."/>
            <person name="Grigoriev I.V."/>
            <person name="Crous P."/>
            <person name="Smith M.E."/>
        </authorList>
    </citation>
    <scope>NUCLEOTIDE SEQUENCE</scope>
    <source>
        <strain evidence="1">BCRC 34191</strain>
    </source>
</reference>
<sequence length="310" mass="34592">MESIELQIAQTAAAADDGECSDEDLNIDGSYAPSPLTGAEMDVADVEYHRYSSEEMEIVRSEAYALGFGAFLQKYIIDMGVSVRSLLEVFASQSVQGLGMSDMQTMQLLKYHLARFYRNRPKLPGINTIDDVVRLLRESRRIMVLTGAGVSVSCGIPDFRSPTGIYTRLNDEFGLDDPQQMFDIEYFRETPELFYSFAKELYPYNFSPAPTHAFIKLLEEKEKLLRNYTQNIDTLEHVQGIKNVLNCHGSFATATCIKCGYQCDGKDLEADIMAMRIAYCPVCKDGPREPPAAAAARSGAIEHSNDGENH</sequence>
<evidence type="ECO:0000313" key="2">
    <source>
        <dbReference type="Proteomes" id="UP001140066"/>
    </source>
</evidence>
<organism evidence="1 2">
    <name type="scientific">Coemansia linderi</name>
    <dbReference type="NCBI Taxonomy" id="2663919"/>
    <lineage>
        <taxon>Eukaryota</taxon>
        <taxon>Fungi</taxon>
        <taxon>Fungi incertae sedis</taxon>
        <taxon>Zoopagomycota</taxon>
        <taxon>Kickxellomycotina</taxon>
        <taxon>Kickxellomycetes</taxon>
        <taxon>Kickxellales</taxon>
        <taxon>Kickxellaceae</taxon>
        <taxon>Coemansia</taxon>
    </lineage>
</organism>
<comment type="caution">
    <text evidence="1">The sequence shown here is derived from an EMBL/GenBank/DDBJ whole genome shotgun (WGS) entry which is preliminary data.</text>
</comment>
<proteinExistence type="predicted"/>
<keyword evidence="2" id="KW-1185">Reference proteome</keyword>
<protein>
    <submittedName>
        <fullName evidence="1">NAD-dependent histone deacetylase sir2</fullName>
    </submittedName>
</protein>
<feature type="non-terminal residue" evidence="1">
    <location>
        <position position="310"/>
    </location>
</feature>